<reference evidence="1 2" key="1">
    <citation type="submission" date="2018-06" db="EMBL/GenBank/DDBJ databases">
        <authorList>
            <consortium name="Pathogen Informatics"/>
            <person name="Doyle S."/>
        </authorList>
    </citation>
    <scope>NUCLEOTIDE SEQUENCE [LARGE SCALE GENOMIC DNA]</scope>
    <source>
        <strain evidence="1 2">NCTC9601</strain>
    </source>
</reference>
<accession>A0A2X1SBL1</accession>
<dbReference type="AlphaFoldDB" id="A0A2X1SBL1"/>
<dbReference type="EMBL" id="UASN01000013">
    <property type="protein sequence ID" value="SPX54010.1"/>
    <property type="molecule type" value="Genomic_DNA"/>
</dbReference>
<sequence length="145" mass="14883">MVILRVAAAGHPDQPPCPLVIDGVGVIEGRAFGILRAAGQADVALLTELRTFGSQVDHAARHALPVERGGGAADHIHAFDKPRVDLQYVMAAAVAHQAHAVEEQVIDVAAVVAAQGDGVEPGGAAAEAGVDPRGIFQRLADGIRP</sequence>
<organism evidence="1 2">
    <name type="scientific">Klebsiella pneumoniae</name>
    <dbReference type="NCBI Taxonomy" id="573"/>
    <lineage>
        <taxon>Bacteria</taxon>
        <taxon>Pseudomonadati</taxon>
        <taxon>Pseudomonadota</taxon>
        <taxon>Gammaproteobacteria</taxon>
        <taxon>Enterobacterales</taxon>
        <taxon>Enterobacteriaceae</taxon>
        <taxon>Klebsiella/Raoultella group</taxon>
        <taxon>Klebsiella</taxon>
        <taxon>Klebsiella pneumoniae complex</taxon>
    </lineage>
</organism>
<name>A0A2X1SBL1_KLEPN</name>
<evidence type="ECO:0000313" key="2">
    <source>
        <dbReference type="Proteomes" id="UP000251123"/>
    </source>
</evidence>
<dbReference type="Proteomes" id="UP000251123">
    <property type="component" value="Unassembled WGS sequence"/>
</dbReference>
<protein>
    <submittedName>
        <fullName evidence="1">Uncharacterized protein</fullName>
    </submittedName>
</protein>
<proteinExistence type="predicted"/>
<gene>
    <name evidence="1" type="ORF">NCTC9601_01143</name>
</gene>
<evidence type="ECO:0000313" key="1">
    <source>
        <dbReference type="EMBL" id="SPX54010.1"/>
    </source>
</evidence>